<dbReference type="PANTHER" id="PTHR45947:SF3">
    <property type="entry name" value="SULFOQUINOVOSYL TRANSFERASE SQD2"/>
    <property type="match status" value="1"/>
</dbReference>
<gene>
    <name evidence="2" type="ORF">B1A_22026</name>
</gene>
<dbReference type="SUPFAM" id="SSF53756">
    <property type="entry name" value="UDP-Glycosyltransferase/glycogen phosphorylase"/>
    <property type="match status" value="1"/>
</dbReference>
<feature type="region of interest" description="Disordered" evidence="1">
    <location>
        <begin position="153"/>
        <end position="189"/>
    </location>
</feature>
<sequence>ERRLACERFSGVRDRIHLPGFANPVPYYRRASALAVSSFRESYSLVALEAFSHEIPVVGFRQGGVIEAFSRGNFGELVPPWNFPLLAERTVAWALRDRPSGERSPLFAPGTFGIALSVERTETFYRWALERKKAGELGKNLYETFGGRIDPFAGTTEKIDGTAEPEGRTGMSEREKEEREISGGLDGSR</sequence>
<dbReference type="Pfam" id="PF13692">
    <property type="entry name" value="Glyco_trans_1_4"/>
    <property type="match status" value="1"/>
</dbReference>
<dbReference type="PANTHER" id="PTHR45947">
    <property type="entry name" value="SULFOQUINOVOSYL TRANSFERASE SQD2"/>
    <property type="match status" value="1"/>
</dbReference>
<organism evidence="2">
    <name type="scientific">mine drainage metagenome</name>
    <dbReference type="NCBI Taxonomy" id="410659"/>
    <lineage>
        <taxon>unclassified sequences</taxon>
        <taxon>metagenomes</taxon>
        <taxon>ecological metagenomes</taxon>
    </lineage>
</organism>
<proteinExistence type="predicted"/>
<protein>
    <submittedName>
        <fullName evidence="2">Glycosyltransferase</fullName>
    </submittedName>
</protein>
<reference evidence="2" key="2">
    <citation type="journal article" date="2014" name="ISME J.">
        <title>Microbial stratification in low pH oxic and suboxic macroscopic growths along an acid mine drainage.</title>
        <authorList>
            <person name="Mendez-Garcia C."/>
            <person name="Mesa V."/>
            <person name="Sprenger R.R."/>
            <person name="Richter M."/>
            <person name="Diez M.S."/>
            <person name="Solano J."/>
            <person name="Bargiela R."/>
            <person name="Golyshina O.V."/>
            <person name="Manteca A."/>
            <person name="Ramos J.L."/>
            <person name="Gallego J.R."/>
            <person name="Llorente I."/>
            <person name="Martins Dos Santos V.A."/>
            <person name="Jensen O.N."/>
            <person name="Pelaez A.I."/>
            <person name="Sanchez J."/>
            <person name="Ferrer M."/>
        </authorList>
    </citation>
    <scope>NUCLEOTIDE SEQUENCE</scope>
</reference>
<keyword evidence="2" id="KW-0808">Transferase</keyword>
<dbReference type="InterPro" id="IPR050194">
    <property type="entry name" value="Glycosyltransferase_grp1"/>
</dbReference>
<feature type="non-terminal residue" evidence="2">
    <location>
        <position position="1"/>
    </location>
</feature>
<dbReference type="AlphaFoldDB" id="T0Z8H0"/>
<dbReference type="EMBL" id="AUZX01016279">
    <property type="protein sequence ID" value="EQD26060.1"/>
    <property type="molecule type" value="Genomic_DNA"/>
</dbReference>
<feature type="compositionally biased region" description="Basic and acidic residues" evidence="1">
    <location>
        <begin position="157"/>
        <end position="181"/>
    </location>
</feature>
<evidence type="ECO:0000313" key="2">
    <source>
        <dbReference type="EMBL" id="EQD26060.1"/>
    </source>
</evidence>
<dbReference type="GO" id="GO:0016757">
    <property type="term" value="F:glycosyltransferase activity"/>
    <property type="evidence" value="ECO:0007669"/>
    <property type="project" value="TreeGrafter"/>
</dbReference>
<accession>T0Z8H0</accession>
<evidence type="ECO:0000256" key="1">
    <source>
        <dbReference type="SAM" id="MobiDB-lite"/>
    </source>
</evidence>
<comment type="caution">
    <text evidence="2">The sequence shown here is derived from an EMBL/GenBank/DDBJ whole genome shotgun (WGS) entry which is preliminary data.</text>
</comment>
<dbReference type="Gene3D" id="3.40.50.2000">
    <property type="entry name" value="Glycogen Phosphorylase B"/>
    <property type="match status" value="1"/>
</dbReference>
<reference evidence="2" key="1">
    <citation type="submission" date="2013-08" db="EMBL/GenBank/DDBJ databases">
        <authorList>
            <person name="Mendez C."/>
            <person name="Richter M."/>
            <person name="Ferrer M."/>
            <person name="Sanchez J."/>
        </authorList>
    </citation>
    <scope>NUCLEOTIDE SEQUENCE</scope>
</reference>
<name>T0Z8H0_9ZZZZ</name>